<dbReference type="Gene3D" id="3.40.50.150">
    <property type="entry name" value="Vaccinia Virus protein VP39"/>
    <property type="match status" value="1"/>
</dbReference>
<dbReference type="AlphaFoldDB" id="A0AAD7P2P9"/>
<evidence type="ECO:0000313" key="2">
    <source>
        <dbReference type="EMBL" id="KAJ7785238.1"/>
    </source>
</evidence>
<keyword evidence="3" id="KW-1185">Reference proteome</keyword>
<dbReference type="Proteomes" id="UP001215280">
    <property type="component" value="Unassembled WGS sequence"/>
</dbReference>
<name>A0AAD7P2P9_9AGAR</name>
<dbReference type="EMBL" id="JARJLG010000001">
    <property type="protein sequence ID" value="KAJ7785238.1"/>
    <property type="molecule type" value="Genomic_DNA"/>
</dbReference>
<dbReference type="GO" id="GO:0008168">
    <property type="term" value="F:methyltransferase activity"/>
    <property type="evidence" value="ECO:0007669"/>
    <property type="project" value="UniProtKB-KW"/>
</dbReference>
<sequence>MSSPAKLINQGIIMSAAMGGPIRAPIALDKTTAVLDAGTGTAGWLSEVAALLPATAELHGVDITDARFPQPAQAEGRPLLLDIVDLTAPLPERYHAKFDLINARHVLPWLPYSKWDDVYRNLLTALKPGGYIQVLDTRMTIAEDFAQYHPKMKKYVGTMAKAFGLDAEEPATMGRLIPNLPAYLPTLGFTDATQTIYPLFYGKLQPDPATREAGMMQMLGAARGFQTRGVGAATEGAERLSTIMEGVTYVVPGNNDEWEAFIEESRNSFEEVGWALPLRVTIAQRPLQ</sequence>
<feature type="domain" description="Methyltransferase type 12" evidence="1">
    <location>
        <begin position="35"/>
        <end position="132"/>
    </location>
</feature>
<protein>
    <submittedName>
        <fullName evidence="2">S-adenosyl-L-methionine-dependent methyltransferase</fullName>
    </submittedName>
</protein>
<dbReference type="SUPFAM" id="SSF53335">
    <property type="entry name" value="S-adenosyl-L-methionine-dependent methyltransferases"/>
    <property type="match status" value="1"/>
</dbReference>
<dbReference type="CDD" id="cd02440">
    <property type="entry name" value="AdoMet_MTases"/>
    <property type="match status" value="1"/>
</dbReference>
<evidence type="ECO:0000259" key="1">
    <source>
        <dbReference type="Pfam" id="PF08242"/>
    </source>
</evidence>
<keyword evidence="2" id="KW-0489">Methyltransferase</keyword>
<keyword evidence="2" id="KW-0808">Transferase</keyword>
<organism evidence="2 3">
    <name type="scientific">Mycena maculata</name>
    <dbReference type="NCBI Taxonomy" id="230809"/>
    <lineage>
        <taxon>Eukaryota</taxon>
        <taxon>Fungi</taxon>
        <taxon>Dikarya</taxon>
        <taxon>Basidiomycota</taxon>
        <taxon>Agaricomycotina</taxon>
        <taxon>Agaricomycetes</taxon>
        <taxon>Agaricomycetidae</taxon>
        <taxon>Agaricales</taxon>
        <taxon>Marasmiineae</taxon>
        <taxon>Mycenaceae</taxon>
        <taxon>Mycena</taxon>
    </lineage>
</organism>
<evidence type="ECO:0000313" key="3">
    <source>
        <dbReference type="Proteomes" id="UP001215280"/>
    </source>
</evidence>
<dbReference type="Pfam" id="PF08242">
    <property type="entry name" value="Methyltransf_12"/>
    <property type="match status" value="1"/>
</dbReference>
<dbReference type="InterPro" id="IPR029063">
    <property type="entry name" value="SAM-dependent_MTases_sf"/>
</dbReference>
<reference evidence="2" key="1">
    <citation type="submission" date="2023-03" db="EMBL/GenBank/DDBJ databases">
        <title>Massive genome expansion in bonnet fungi (Mycena s.s.) driven by repeated elements and novel gene families across ecological guilds.</title>
        <authorList>
            <consortium name="Lawrence Berkeley National Laboratory"/>
            <person name="Harder C.B."/>
            <person name="Miyauchi S."/>
            <person name="Viragh M."/>
            <person name="Kuo A."/>
            <person name="Thoen E."/>
            <person name="Andreopoulos B."/>
            <person name="Lu D."/>
            <person name="Skrede I."/>
            <person name="Drula E."/>
            <person name="Henrissat B."/>
            <person name="Morin E."/>
            <person name="Kohler A."/>
            <person name="Barry K."/>
            <person name="LaButti K."/>
            <person name="Morin E."/>
            <person name="Salamov A."/>
            <person name="Lipzen A."/>
            <person name="Mereny Z."/>
            <person name="Hegedus B."/>
            <person name="Baldrian P."/>
            <person name="Stursova M."/>
            <person name="Weitz H."/>
            <person name="Taylor A."/>
            <person name="Grigoriev I.V."/>
            <person name="Nagy L.G."/>
            <person name="Martin F."/>
            <person name="Kauserud H."/>
        </authorList>
    </citation>
    <scope>NUCLEOTIDE SEQUENCE</scope>
    <source>
        <strain evidence="2">CBHHK188m</strain>
    </source>
</reference>
<gene>
    <name evidence="2" type="ORF">DFH07DRAFT_787165</name>
</gene>
<proteinExistence type="predicted"/>
<dbReference type="GO" id="GO:0032259">
    <property type="term" value="P:methylation"/>
    <property type="evidence" value="ECO:0007669"/>
    <property type="project" value="UniProtKB-KW"/>
</dbReference>
<accession>A0AAD7P2P9</accession>
<comment type="caution">
    <text evidence="2">The sequence shown here is derived from an EMBL/GenBank/DDBJ whole genome shotgun (WGS) entry which is preliminary data.</text>
</comment>
<dbReference type="InterPro" id="IPR013217">
    <property type="entry name" value="Methyltransf_12"/>
</dbReference>